<evidence type="ECO:0000313" key="3">
    <source>
        <dbReference type="Proteomes" id="UP000593572"/>
    </source>
</evidence>
<feature type="coiled-coil region" evidence="1">
    <location>
        <begin position="44"/>
        <end position="106"/>
    </location>
</feature>
<dbReference type="AlphaFoldDB" id="A0A7J8N651"/>
<dbReference type="Proteomes" id="UP000593572">
    <property type="component" value="Unassembled WGS sequence"/>
</dbReference>
<dbReference type="PANTHER" id="PTHR48200:SF1">
    <property type="entry name" value="AMINOTRANSFERASE-LIKE PLANT MOBILE DOMAIN-CONTAINING PROTEIN"/>
    <property type="match status" value="1"/>
</dbReference>
<gene>
    <name evidence="2" type="ORF">Golob_002660</name>
</gene>
<evidence type="ECO:0000256" key="1">
    <source>
        <dbReference type="SAM" id="Coils"/>
    </source>
</evidence>
<protein>
    <submittedName>
        <fullName evidence="2">Uncharacterized protein</fullName>
    </submittedName>
</protein>
<dbReference type="PANTHER" id="PTHR48200">
    <property type="entry name" value="PROTEIN, PUTATIVE-RELATED"/>
    <property type="match status" value="1"/>
</dbReference>
<keyword evidence="3" id="KW-1185">Reference proteome</keyword>
<feature type="non-terminal residue" evidence="2">
    <location>
        <position position="233"/>
    </location>
</feature>
<name>A0A7J8N651_9ROSI</name>
<reference evidence="2 3" key="1">
    <citation type="journal article" date="2019" name="Genome Biol. Evol.">
        <title>Insights into the evolution of the New World diploid cottons (Gossypium, subgenus Houzingenia) based on genome sequencing.</title>
        <authorList>
            <person name="Grover C.E."/>
            <person name="Arick M.A. 2nd"/>
            <person name="Thrash A."/>
            <person name="Conover J.L."/>
            <person name="Sanders W.S."/>
            <person name="Peterson D.G."/>
            <person name="Frelichowski J.E."/>
            <person name="Scheffler J.A."/>
            <person name="Scheffler B.E."/>
            <person name="Wendel J.F."/>
        </authorList>
    </citation>
    <scope>NUCLEOTIDE SEQUENCE [LARGE SCALE GENOMIC DNA]</scope>
    <source>
        <strain evidence="2">157</strain>
        <tissue evidence="2">Leaf</tissue>
    </source>
</reference>
<organism evidence="2 3">
    <name type="scientific">Gossypium lobatum</name>
    <dbReference type="NCBI Taxonomy" id="34289"/>
    <lineage>
        <taxon>Eukaryota</taxon>
        <taxon>Viridiplantae</taxon>
        <taxon>Streptophyta</taxon>
        <taxon>Embryophyta</taxon>
        <taxon>Tracheophyta</taxon>
        <taxon>Spermatophyta</taxon>
        <taxon>Magnoliopsida</taxon>
        <taxon>eudicotyledons</taxon>
        <taxon>Gunneridae</taxon>
        <taxon>Pentapetalae</taxon>
        <taxon>rosids</taxon>
        <taxon>malvids</taxon>
        <taxon>Malvales</taxon>
        <taxon>Malvaceae</taxon>
        <taxon>Malvoideae</taxon>
        <taxon>Gossypium</taxon>
    </lineage>
</organism>
<accession>A0A7J8N651</accession>
<dbReference type="EMBL" id="JABEZX010000012">
    <property type="protein sequence ID" value="MBA0572312.1"/>
    <property type="molecule type" value="Genomic_DNA"/>
</dbReference>
<sequence>MMTPEYNWWCGKQINNNIPASSQENTRPIEEHLQVIPSELEIIKQDFEKRSLELGKMIEKLEEEKIQLKLDVDIQKLKDEKMIKEKNKAEKNLDSLKTDYKKLRLSMRTALLEGRSEKFRLKAQVVELERSLYQYRIHNSVIKLKASLNKIEKLNGMIKVLEALLARVIKKGKSTVINSRDDNEDPTYPTSFTPAGTSILVNYPTSSGSNPGDNLTNPVVSNLDDMVEMDRAR</sequence>
<feature type="coiled-coil region" evidence="1">
    <location>
        <begin position="144"/>
        <end position="171"/>
    </location>
</feature>
<proteinExistence type="predicted"/>
<keyword evidence="1" id="KW-0175">Coiled coil</keyword>
<evidence type="ECO:0000313" key="2">
    <source>
        <dbReference type="EMBL" id="MBA0572312.1"/>
    </source>
</evidence>
<comment type="caution">
    <text evidence="2">The sequence shown here is derived from an EMBL/GenBank/DDBJ whole genome shotgun (WGS) entry which is preliminary data.</text>
</comment>